<organism evidence="1 2">
    <name type="scientific">Escallonia herrerae</name>
    <dbReference type="NCBI Taxonomy" id="1293975"/>
    <lineage>
        <taxon>Eukaryota</taxon>
        <taxon>Viridiplantae</taxon>
        <taxon>Streptophyta</taxon>
        <taxon>Embryophyta</taxon>
        <taxon>Tracheophyta</taxon>
        <taxon>Spermatophyta</taxon>
        <taxon>Magnoliopsida</taxon>
        <taxon>eudicotyledons</taxon>
        <taxon>Gunneridae</taxon>
        <taxon>Pentapetalae</taxon>
        <taxon>asterids</taxon>
        <taxon>campanulids</taxon>
        <taxon>Escalloniales</taxon>
        <taxon>Escalloniaceae</taxon>
        <taxon>Escallonia</taxon>
    </lineage>
</organism>
<dbReference type="AlphaFoldDB" id="A0AA89BFB1"/>
<reference evidence="1" key="1">
    <citation type="submission" date="2022-12" db="EMBL/GenBank/DDBJ databases">
        <title>Draft genome assemblies for two species of Escallonia (Escalloniales).</title>
        <authorList>
            <person name="Chanderbali A."/>
            <person name="Dervinis C."/>
            <person name="Anghel I."/>
            <person name="Soltis D."/>
            <person name="Soltis P."/>
            <person name="Zapata F."/>
        </authorList>
    </citation>
    <scope>NUCLEOTIDE SEQUENCE</scope>
    <source>
        <strain evidence="1">UCBG64.0493</strain>
        <tissue evidence="1">Leaf</tissue>
    </source>
</reference>
<comment type="caution">
    <text evidence="1">The sequence shown here is derived from an EMBL/GenBank/DDBJ whole genome shotgun (WGS) entry which is preliminary data.</text>
</comment>
<sequence>MSKLGFDNYIEPLTVYLHRYCELDSSDRGGSIKGEQPLVKQVVDGGAGSISIKSNFADELRLDSPYLNFTDEFHVDLPVVFSDDIALKPVN</sequence>
<name>A0AA89BFB1_9ASTE</name>
<dbReference type="EMBL" id="JAVXUP010000030">
    <property type="protein sequence ID" value="KAK3041654.1"/>
    <property type="molecule type" value="Genomic_DNA"/>
</dbReference>
<keyword evidence="2" id="KW-1185">Reference proteome</keyword>
<proteinExistence type="predicted"/>
<dbReference type="Proteomes" id="UP001188597">
    <property type="component" value="Unassembled WGS sequence"/>
</dbReference>
<gene>
    <name evidence="1" type="ORF">RJ639_001464</name>
</gene>
<evidence type="ECO:0000313" key="2">
    <source>
        <dbReference type="Proteomes" id="UP001188597"/>
    </source>
</evidence>
<evidence type="ECO:0000313" key="1">
    <source>
        <dbReference type="EMBL" id="KAK3041654.1"/>
    </source>
</evidence>
<protein>
    <submittedName>
        <fullName evidence="1">Uncharacterized protein</fullName>
    </submittedName>
</protein>
<accession>A0AA89BFB1</accession>